<dbReference type="PANTHER" id="PTHR34148:SF1">
    <property type="entry name" value="ADENOSYLCOBINAMIDE-GDP RIBAZOLETRANSFERASE"/>
    <property type="match status" value="1"/>
</dbReference>
<evidence type="ECO:0000256" key="15">
    <source>
        <dbReference type="ARBA" id="ARBA00032605"/>
    </source>
</evidence>
<feature type="transmembrane region" description="Helical" evidence="19">
    <location>
        <begin position="212"/>
        <end position="230"/>
    </location>
</feature>
<comment type="catalytic activity">
    <reaction evidence="18 19">
        <text>alpha-ribazole 5'-phosphate + adenosylcob(III)inamide-GDP = adenosylcob(III)alamin 5'-phosphate + GMP + H(+)</text>
        <dbReference type="Rhea" id="RHEA:23560"/>
        <dbReference type="ChEBI" id="CHEBI:15378"/>
        <dbReference type="ChEBI" id="CHEBI:57918"/>
        <dbReference type="ChEBI" id="CHEBI:58115"/>
        <dbReference type="ChEBI" id="CHEBI:60487"/>
        <dbReference type="ChEBI" id="CHEBI:60493"/>
        <dbReference type="EC" id="2.7.8.26"/>
    </reaction>
</comment>
<evidence type="ECO:0000256" key="17">
    <source>
        <dbReference type="ARBA" id="ARBA00048623"/>
    </source>
</evidence>
<accession>A0A3L7K0V2</accession>
<comment type="cofactor">
    <cofactor evidence="1 19">
        <name>Mg(2+)</name>
        <dbReference type="ChEBI" id="CHEBI:18420"/>
    </cofactor>
</comment>
<evidence type="ECO:0000256" key="12">
    <source>
        <dbReference type="ARBA" id="ARBA00022989"/>
    </source>
</evidence>
<keyword evidence="7 19" id="KW-1003">Cell membrane</keyword>
<evidence type="ECO:0000256" key="7">
    <source>
        <dbReference type="ARBA" id="ARBA00022475"/>
    </source>
</evidence>
<feature type="transmembrane region" description="Helical" evidence="19">
    <location>
        <begin position="36"/>
        <end position="59"/>
    </location>
</feature>
<dbReference type="HAMAP" id="MF_00719">
    <property type="entry name" value="CobS"/>
    <property type="match status" value="1"/>
</dbReference>
<dbReference type="PANTHER" id="PTHR34148">
    <property type="entry name" value="ADENOSYLCOBINAMIDE-GDP RIBAZOLETRANSFERASE"/>
    <property type="match status" value="1"/>
</dbReference>
<evidence type="ECO:0000256" key="18">
    <source>
        <dbReference type="ARBA" id="ARBA00049504"/>
    </source>
</evidence>
<proteinExistence type="inferred from homology"/>
<keyword evidence="12 19" id="KW-1133">Transmembrane helix</keyword>
<evidence type="ECO:0000256" key="3">
    <source>
        <dbReference type="ARBA" id="ARBA00004663"/>
    </source>
</evidence>
<dbReference type="InterPro" id="IPR003805">
    <property type="entry name" value="CobS"/>
</dbReference>
<sequence>MAAIKGWWNGFLLNLQFFTIVPVTKSIEMNPLNVNGAVRTFPILGAFQGFIFIMAAWLLHATPFSDLACSFFLMVFMIAFTGGIHLDGWIDASDAYFSYQTKEKRLEVMKDPRTGAFGVLSIILLLAAKFLFVFEIMQRFTINTYWFLFLIPIFSKSIMGWMLHQLTPAKDEGLAYFFKKDLDNHLPMHYTVYLILIAASCFIINFSIFRQFVLLLITAVMFIAFASMKINKWFGGMTGDILGASVEGGELFLWMIAWLWHYFATV</sequence>
<feature type="transmembrane region" description="Helical" evidence="19">
    <location>
        <begin position="71"/>
        <end position="90"/>
    </location>
</feature>
<dbReference type="NCBIfam" id="TIGR00317">
    <property type="entry name" value="cobS"/>
    <property type="match status" value="1"/>
</dbReference>
<dbReference type="GO" id="GO:0005886">
    <property type="term" value="C:plasma membrane"/>
    <property type="evidence" value="ECO:0007669"/>
    <property type="project" value="UniProtKB-SubCell"/>
</dbReference>
<keyword evidence="9 19" id="KW-0808">Transferase</keyword>
<evidence type="ECO:0000256" key="4">
    <source>
        <dbReference type="ARBA" id="ARBA00010561"/>
    </source>
</evidence>
<dbReference type="AlphaFoldDB" id="A0A3L7K0V2"/>
<dbReference type="Proteomes" id="UP000276770">
    <property type="component" value="Unassembled WGS sequence"/>
</dbReference>
<dbReference type="RefSeq" id="WP_121680067.1">
    <property type="nucleotide sequence ID" value="NZ_RCVZ01000004.1"/>
</dbReference>
<evidence type="ECO:0000256" key="1">
    <source>
        <dbReference type="ARBA" id="ARBA00001946"/>
    </source>
</evidence>
<dbReference type="EMBL" id="RCVZ01000004">
    <property type="protein sequence ID" value="RLQ96215.1"/>
    <property type="molecule type" value="Genomic_DNA"/>
</dbReference>
<organism evidence="20 21">
    <name type="scientific">Falsibacillus albus</name>
    <dbReference type="NCBI Taxonomy" id="2478915"/>
    <lineage>
        <taxon>Bacteria</taxon>
        <taxon>Bacillati</taxon>
        <taxon>Bacillota</taxon>
        <taxon>Bacilli</taxon>
        <taxon>Bacillales</taxon>
        <taxon>Bacillaceae</taxon>
        <taxon>Falsibacillus</taxon>
    </lineage>
</organism>
<keyword evidence="21" id="KW-1185">Reference proteome</keyword>
<comment type="function">
    <text evidence="14 19">Joins adenosylcobinamide-GDP and alpha-ribazole to generate adenosylcobalamin (Ado-cobalamin). Also synthesizes adenosylcobalamin 5'-phosphate from adenosylcobinamide-GDP and alpha-ribazole 5'-phosphate.</text>
</comment>
<feature type="transmembrane region" description="Helical" evidence="19">
    <location>
        <begin position="146"/>
        <end position="166"/>
    </location>
</feature>
<evidence type="ECO:0000313" key="21">
    <source>
        <dbReference type="Proteomes" id="UP000276770"/>
    </source>
</evidence>
<protein>
    <recommendedName>
        <fullName evidence="6 19">Adenosylcobinamide-GDP ribazoletransferase</fullName>
        <ecNumber evidence="5 19">2.7.8.26</ecNumber>
    </recommendedName>
    <alternativeName>
        <fullName evidence="16 19">Cobalamin synthase</fullName>
    </alternativeName>
    <alternativeName>
        <fullName evidence="15 19">Cobalamin-5'-phosphate synthase</fullName>
    </alternativeName>
</protein>
<evidence type="ECO:0000256" key="11">
    <source>
        <dbReference type="ARBA" id="ARBA00022842"/>
    </source>
</evidence>
<dbReference type="OrthoDB" id="9794626at2"/>
<feature type="transmembrane region" description="Helical" evidence="19">
    <location>
        <begin position="7"/>
        <end position="24"/>
    </location>
</feature>
<feature type="transmembrane region" description="Helical" evidence="19">
    <location>
        <begin position="242"/>
        <end position="263"/>
    </location>
</feature>
<feature type="transmembrane region" description="Helical" evidence="19">
    <location>
        <begin position="186"/>
        <end position="205"/>
    </location>
</feature>
<evidence type="ECO:0000256" key="5">
    <source>
        <dbReference type="ARBA" id="ARBA00013200"/>
    </source>
</evidence>
<keyword evidence="13 19" id="KW-0472">Membrane</keyword>
<evidence type="ECO:0000256" key="8">
    <source>
        <dbReference type="ARBA" id="ARBA00022573"/>
    </source>
</evidence>
<dbReference type="Pfam" id="PF02654">
    <property type="entry name" value="CobS"/>
    <property type="match status" value="1"/>
</dbReference>
<evidence type="ECO:0000256" key="10">
    <source>
        <dbReference type="ARBA" id="ARBA00022692"/>
    </source>
</evidence>
<comment type="pathway">
    <text evidence="3 19">Cofactor biosynthesis; adenosylcobalamin biosynthesis; adenosylcobalamin from cob(II)yrinate a,c-diamide: step 7/7.</text>
</comment>
<keyword evidence="11 19" id="KW-0460">Magnesium</keyword>
<dbReference type="EC" id="2.7.8.26" evidence="5 19"/>
<evidence type="ECO:0000256" key="16">
    <source>
        <dbReference type="ARBA" id="ARBA00032853"/>
    </source>
</evidence>
<dbReference type="UniPathway" id="UPA00148">
    <property type="reaction ID" value="UER00238"/>
</dbReference>
<evidence type="ECO:0000313" key="20">
    <source>
        <dbReference type="EMBL" id="RLQ96215.1"/>
    </source>
</evidence>
<evidence type="ECO:0000256" key="13">
    <source>
        <dbReference type="ARBA" id="ARBA00023136"/>
    </source>
</evidence>
<evidence type="ECO:0000256" key="14">
    <source>
        <dbReference type="ARBA" id="ARBA00025228"/>
    </source>
</evidence>
<evidence type="ECO:0000256" key="9">
    <source>
        <dbReference type="ARBA" id="ARBA00022679"/>
    </source>
</evidence>
<name>A0A3L7K0V2_9BACI</name>
<evidence type="ECO:0000256" key="2">
    <source>
        <dbReference type="ARBA" id="ARBA00004651"/>
    </source>
</evidence>
<comment type="caution">
    <text evidence="20">The sequence shown here is derived from an EMBL/GenBank/DDBJ whole genome shotgun (WGS) entry which is preliminary data.</text>
</comment>
<feature type="transmembrane region" description="Helical" evidence="19">
    <location>
        <begin position="115"/>
        <end position="134"/>
    </location>
</feature>
<comment type="catalytic activity">
    <reaction evidence="17 19">
        <text>alpha-ribazole + adenosylcob(III)inamide-GDP = adenosylcob(III)alamin + GMP + H(+)</text>
        <dbReference type="Rhea" id="RHEA:16049"/>
        <dbReference type="ChEBI" id="CHEBI:10329"/>
        <dbReference type="ChEBI" id="CHEBI:15378"/>
        <dbReference type="ChEBI" id="CHEBI:18408"/>
        <dbReference type="ChEBI" id="CHEBI:58115"/>
        <dbReference type="ChEBI" id="CHEBI:60487"/>
        <dbReference type="EC" id="2.7.8.26"/>
    </reaction>
</comment>
<dbReference type="GO" id="GO:0008818">
    <property type="term" value="F:cobalamin 5'-phosphate synthase activity"/>
    <property type="evidence" value="ECO:0007669"/>
    <property type="project" value="UniProtKB-UniRule"/>
</dbReference>
<comment type="similarity">
    <text evidence="4 19">Belongs to the CobS family.</text>
</comment>
<evidence type="ECO:0000256" key="19">
    <source>
        <dbReference type="HAMAP-Rule" id="MF_00719"/>
    </source>
</evidence>
<keyword evidence="10 19" id="KW-0812">Transmembrane</keyword>
<evidence type="ECO:0000256" key="6">
    <source>
        <dbReference type="ARBA" id="ARBA00015850"/>
    </source>
</evidence>
<comment type="subcellular location">
    <subcellularLocation>
        <location evidence="2 19">Cell membrane</location>
        <topology evidence="2 19">Multi-pass membrane protein</topology>
    </subcellularLocation>
</comment>
<gene>
    <name evidence="19 20" type="primary">cobS</name>
    <name evidence="20" type="ORF">D9X91_07960</name>
</gene>
<keyword evidence="8 19" id="KW-0169">Cobalamin biosynthesis</keyword>
<reference evidence="20 21" key="1">
    <citation type="submission" date="2018-10" db="EMBL/GenBank/DDBJ databases">
        <title>Falsibacillus sp. genome draft.</title>
        <authorList>
            <person name="Shi S."/>
        </authorList>
    </citation>
    <scope>NUCLEOTIDE SEQUENCE [LARGE SCALE GENOMIC DNA]</scope>
    <source>
        <strain evidence="20 21">GY 10110</strain>
    </source>
</reference>
<dbReference type="GO" id="GO:0051073">
    <property type="term" value="F:adenosylcobinamide-GDP ribazoletransferase activity"/>
    <property type="evidence" value="ECO:0007669"/>
    <property type="project" value="UniProtKB-UniRule"/>
</dbReference>
<dbReference type="GO" id="GO:0009236">
    <property type="term" value="P:cobalamin biosynthetic process"/>
    <property type="evidence" value="ECO:0007669"/>
    <property type="project" value="UniProtKB-UniRule"/>
</dbReference>